<evidence type="ECO:0000313" key="28">
    <source>
        <dbReference type="Proteomes" id="UP000694393"/>
    </source>
</evidence>
<name>A0A8C8RFZ6_9SAUR</name>
<dbReference type="GO" id="GO:0051015">
    <property type="term" value="F:actin filament binding"/>
    <property type="evidence" value="ECO:0007669"/>
    <property type="project" value="TreeGrafter"/>
</dbReference>
<dbReference type="Proteomes" id="UP000694393">
    <property type="component" value="Unplaced"/>
</dbReference>
<comment type="subcellular location">
    <subcellularLocation>
        <location evidence="3">Cell projection</location>
        <location evidence="3">Growth cone</location>
    </subcellularLocation>
    <subcellularLocation>
        <location evidence="2">Cytoplasm</location>
    </subcellularLocation>
    <subcellularLocation>
        <location evidence="1">Membrane</location>
        <topology evidence="1">Single-pass membrane protein</topology>
    </subcellularLocation>
    <subcellularLocation>
        <location evidence="18">Synapse</location>
    </subcellularLocation>
</comment>
<evidence type="ECO:0000256" key="4">
    <source>
        <dbReference type="ARBA" id="ARBA00022468"/>
    </source>
</evidence>
<dbReference type="Gene3D" id="1.10.10.820">
    <property type="match status" value="1"/>
</dbReference>
<dbReference type="InterPro" id="IPR046349">
    <property type="entry name" value="C1-like_sf"/>
</dbReference>
<evidence type="ECO:0000256" key="17">
    <source>
        <dbReference type="ARBA" id="ARBA00023273"/>
    </source>
</evidence>
<dbReference type="CDD" id="cd23767">
    <property type="entry name" value="IQCD"/>
    <property type="match status" value="1"/>
</dbReference>
<evidence type="ECO:0000256" key="9">
    <source>
        <dbReference type="ARBA" id="ARBA00022771"/>
    </source>
</evidence>
<feature type="compositionally biased region" description="Polar residues" evidence="22">
    <location>
        <begin position="1289"/>
        <end position="1301"/>
    </location>
</feature>
<reference evidence="27" key="1">
    <citation type="submission" date="2025-08" db="UniProtKB">
        <authorList>
            <consortium name="Ensembl"/>
        </authorList>
    </citation>
    <scope>IDENTIFICATION</scope>
</reference>
<dbReference type="PROSITE" id="PS50200">
    <property type="entry name" value="RA"/>
    <property type="match status" value="1"/>
</dbReference>
<keyword evidence="6 23" id="KW-0812">Transmembrane</keyword>
<comment type="similarity">
    <text evidence="20">Belongs to the TRAFAC class myosin-kinesin ATPase superfamily. Myosin family.</text>
</comment>
<dbReference type="GO" id="GO:0005884">
    <property type="term" value="C:actin filament"/>
    <property type="evidence" value="ECO:0007669"/>
    <property type="project" value="TreeGrafter"/>
</dbReference>
<dbReference type="InterPro" id="IPR000048">
    <property type="entry name" value="IQ_motif_EF-hand-BS"/>
</dbReference>
<keyword evidence="15 23" id="KW-0472">Membrane</keyword>
<dbReference type="SUPFAM" id="SSF54236">
    <property type="entry name" value="Ubiquitin-like"/>
    <property type="match status" value="1"/>
</dbReference>
<evidence type="ECO:0000256" key="11">
    <source>
        <dbReference type="ARBA" id="ARBA00022989"/>
    </source>
</evidence>
<dbReference type="CDD" id="cd17216">
    <property type="entry name" value="RA_Myosin-IXa"/>
    <property type="match status" value="1"/>
</dbReference>
<dbReference type="Gene3D" id="1.20.58.530">
    <property type="match status" value="2"/>
</dbReference>
<dbReference type="Gene3D" id="3.30.60.20">
    <property type="match status" value="1"/>
</dbReference>
<dbReference type="GO" id="GO:0045202">
    <property type="term" value="C:synapse"/>
    <property type="evidence" value="ECO:0007669"/>
    <property type="project" value="UniProtKB-SubCell"/>
</dbReference>
<evidence type="ECO:0000256" key="2">
    <source>
        <dbReference type="ARBA" id="ARBA00004496"/>
    </source>
</evidence>
<keyword evidence="28" id="KW-1185">Reference proteome</keyword>
<evidence type="ECO:0000256" key="1">
    <source>
        <dbReference type="ARBA" id="ARBA00004167"/>
    </source>
</evidence>
<dbReference type="SUPFAM" id="SSF52540">
    <property type="entry name" value="P-loop containing nucleoside triphosphate hydrolases"/>
    <property type="match status" value="1"/>
</dbReference>
<evidence type="ECO:0000256" key="6">
    <source>
        <dbReference type="ARBA" id="ARBA00022692"/>
    </source>
</evidence>
<accession>A0A8C8RFZ6</accession>
<evidence type="ECO:0000256" key="21">
    <source>
        <dbReference type="SAM" id="Coils"/>
    </source>
</evidence>
<evidence type="ECO:0000256" key="15">
    <source>
        <dbReference type="ARBA" id="ARBA00023136"/>
    </source>
</evidence>
<dbReference type="PANTHER" id="PTHR46184">
    <property type="entry name" value="UNCONVENTIONAL MYOSIN-IXB-LIKE PROTEIN"/>
    <property type="match status" value="1"/>
</dbReference>
<dbReference type="FunFam" id="3.40.850.10:FF:000008">
    <property type="entry name" value="Putative unconventional myosin-IXa"/>
    <property type="match status" value="1"/>
</dbReference>
<feature type="region of interest" description="Disordered" evidence="22">
    <location>
        <begin position="1284"/>
        <end position="1348"/>
    </location>
</feature>
<feature type="compositionally biased region" description="Polar residues" evidence="22">
    <location>
        <begin position="2309"/>
        <end position="2318"/>
    </location>
</feature>
<dbReference type="PANTHER" id="PTHR46184:SF3">
    <property type="entry name" value="UNCONVENTIONAL MYOSIN-IXA"/>
    <property type="match status" value="1"/>
</dbReference>
<feature type="compositionally biased region" description="Basic and acidic residues" evidence="22">
    <location>
        <begin position="1523"/>
        <end position="1538"/>
    </location>
</feature>
<dbReference type="InterPro" id="IPR000198">
    <property type="entry name" value="RhoGAP_dom"/>
</dbReference>
<dbReference type="Gene3D" id="1.20.5.190">
    <property type="match status" value="3"/>
</dbReference>
<dbReference type="PROSITE" id="PS51456">
    <property type="entry name" value="MYOSIN_MOTOR"/>
    <property type="match status" value="1"/>
</dbReference>
<feature type="region of interest" description="Disordered" evidence="22">
    <location>
        <begin position="1443"/>
        <end position="1480"/>
    </location>
</feature>
<comment type="function">
    <text evidence="19">Myosins are actin-based motor molecules with ATPase activity. Unconventional myosins serve in intracellular movements. Regulates Rho by stimulating it's GTPase activity in neurons. Required for the regulation of neurite branching and motor neuron axon guidance.</text>
</comment>
<feature type="domain" description="Myosin motor" evidence="26">
    <location>
        <begin position="147"/>
        <end position="984"/>
    </location>
</feature>
<dbReference type="InterPro" id="IPR001609">
    <property type="entry name" value="Myosin_head_motor_dom-like"/>
</dbReference>
<dbReference type="FunFam" id="1.20.58.530:FF:000009">
    <property type="entry name" value="unconventional myosin-IXb isoform X1"/>
    <property type="match status" value="1"/>
</dbReference>
<evidence type="ECO:0000256" key="20">
    <source>
        <dbReference type="PROSITE-ProRule" id="PRU00782"/>
    </source>
</evidence>
<dbReference type="GO" id="GO:0005737">
    <property type="term" value="C:cytoplasm"/>
    <property type="evidence" value="ECO:0007669"/>
    <property type="project" value="UniProtKB-SubCell"/>
</dbReference>
<dbReference type="GO" id="GO:0016020">
    <property type="term" value="C:membrane"/>
    <property type="evidence" value="ECO:0007669"/>
    <property type="project" value="UniProtKB-SubCell"/>
</dbReference>
<keyword evidence="4" id="KW-0343">GTPase activation</keyword>
<keyword evidence="20" id="KW-0009">Actin-binding</keyword>
<dbReference type="GO" id="GO:0044295">
    <property type="term" value="C:axonal growth cone"/>
    <property type="evidence" value="ECO:0007669"/>
    <property type="project" value="TreeGrafter"/>
</dbReference>
<dbReference type="InterPro" id="IPR027417">
    <property type="entry name" value="P-loop_NTPase"/>
</dbReference>
<feature type="region of interest" description="Actin-binding" evidence="20">
    <location>
        <begin position="866"/>
        <end position="888"/>
    </location>
</feature>
<dbReference type="GO" id="GO:0035556">
    <property type="term" value="P:intracellular signal transduction"/>
    <property type="evidence" value="ECO:0007669"/>
    <property type="project" value="InterPro"/>
</dbReference>
<dbReference type="GO" id="GO:0005096">
    <property type="term" value="F:GTPase activator activity"/>
    <property type="evidence" value="ECO:0007669"/>
    <property type="project" value="UniProtKB-KW"/>
</dbReference>
<evidence type="ECO:0000256" key="3">
    <source>
        <dbReference type="ARBA" id="ARBA00004624"/>
    </source>
</evidence>
<dbReference type="FunFam" id="1.10.555.10:FF:000009">
    <property type="entry name" value="unconventional myosin-IXa isoform X1"/>
    <property type="match status" value="1"/>
</dbReference>
<dbReference type="SUPFAM" id="SSF48350">
    <property type="entry name" value="GTPase activation domain, GAP"/>
    <property type="match status" value="1"/>
</dbReference>
<feature type="transmembrane region" description="Helical" evidence="23">
    <location>
        <begin position="338"/>
        <end position="360"/>
    </location>
</feature>
<keyword evidence="10 20" id="KW-0067">ATP-binding</keyword>
<evidence type="ECO:0000256" key="16">
    <source>
        <dbReference type="ARBA" id="ARBA00023175"/>
    </source>
</evidence>
<dbReference type="SMART" id="SM00242">
    <property type="entry name" value="MYSc"/>
    <property type="match status" value="1"/>
</dbReference>
<feature type="region of interest" description="Disordered" evidence="22">
    <location>
        <begin position="1523"/>
        <end position="1570"/>
    </location>
</feature>
<keyword evidence="7" id="KW-0677">Repeat</keyword>
<dbReference type="InterPro" id="IPR000159">
    <property type="entry name" value="RA_dom"/>
</dbReference>
<dbReference type="Gene3D" id="1.10.555.10">
    <property type="entry name" value="Rho GTPase activation protein"/>
    <property type="match status" value="1"/>
</dbReference>
<keyword evidence="8 20" id="KW-0547">Nucleotide-binding</keyword>
<feature type="compositionally biased region" description="Polar residues" evidence="22">
    <location>
        <begin position="1353"/>
        <end position="1369"/>
    </location>
</feature>
<feature type="region of interest" description="Disordered" evidence="22">
    <location>
        <begin position="1353"/>
        <end position="1372"/>
    </location>
</feature>
<dbReference type="Pfam" id="PF00063">
    <property type="entry name" value="Myosin_head"/>
    <property type="match status" value="2"/>
</dbReference>
<keyword evidence="5" id="KW-0963">Cytoplasm</keyword>
<feature type="domain" description="Rho-GAP" evidence="25">
    <location>
        <begin position="1997"/>
        <end position="2185"/>
    </location>
</feature>
<evidence type="ECO:0000259" key="26">
    <source>
        <dbReference type="PROSITE" id="PS51456"/>
    </source>
</evidence>
<dbReference type="FunFam" id="1.20.120.720:FF:000003">
    <property type="entry name" value="Putative unconventional myosin-IXa"/>
    <property type="match status" value="1"/>
</dbReference>
<keyword evidence="13 21" id="KW-0175">Coiled coil</keyword>
<feature type="coiled-coil region" evidence="21">
    <location>
        <begin position="2260"/>
        <end position="2287"/>
    </location>
</feature>
<evidence type="ECO:0000259" key="25">
    <source>
        <dbReference type="PROSITE" id="PS50238"/>
    </source>
</evidence>
<evidence type="ECO:0000256" key="19">
    <source>
        <dbReference type="ARBA" id="ARBA00045589"/>
    </source>
</evidence>
<feature type="binding site" evidence="20">
    <location>
        <begin position="240"/>
        <end position="247"/>
    </location>
    <ligand>
        <name>ATP</name>
        <dbReference type="ChEBI" id="CHEBI:30616"/>
    </ligand>
</feature>
<dbReference type="PROSITE" id="PS50238">
    <property type="entry name" value="RHOGAP"/>
    <property type="match status" value="1"/>
</dbReference>
<dbReference type="Pfam" id="PF00620">
    <property type="entry name" value="RhoGAP"/>
    <property type="match status" value="1"/>
</dbReference>
<dbReference type="FunFam" id="3.10.20.90:FF:000121">
    <property type="entry name" value="unconventional myosin-IXa isoform X1"/>
    <property type="match status" value="1"/>
</dbReference>
<feature type="domain" description="Ras-associating" evidence="24">
    <location>
        <begin position="15"/>
        <end position="113"/>
    </location>
</feature>
<dbReference type="SUPFAM" id="SSF57889">
    <property type="entry name" value="Cysteine-rich domain"/>
    <property type="match status" value="1"/>
</dbReference>
<keyword evidence="16 20" id="KW-0505">Motor protein</keyword>
<keyword evidence="9" id="KW-0863">Zinc-finger</keyword>
<evidence type="ECO:0000256" key="10">
    <source>
        <dbReference type="ARBA" id="ARBA00022840"/>
    </source>
</evidence>
<dbReference type="InterPro" id="IPR008936">
    <property type="entry name" value="Rho_GTPase_activation_prot"/>
</dbReference>
<feature type="compositionally biased region" description="Basic and acidic residues" evidence="22">
    <location>
        <begin position="1305"/>
        <end position="1315"/>
    </location>
</feature>
<proteinExistence type="inferred from homology"/>
<protein>
    <submittedName>
        <fullName evidence="27">Myosin IXA</fullName>
    </submittedName>
</protein>
<organism evidence="27 28">
    <name type="scientific">Pelusios castaneus</name>
    <name type="common">West African mud turtle</name>
    <dbReference type="NCBI Taxonomy" id="367368"/>
    <lineage>
        <taxon>Eukaryota</taxon>
        <taxon>Metazoa</taxon>
        <taxon>Chordata</taxon>
        <taxon>Craniata</taxon>
        <taxon>Vertebrata</taxon>
        <taxon>Euteleostomi</taxon>
        <taxon>Archelosauria</taxon>
        <taxon>Testudinata</taxon>
        <taxon>Testudines</taxon>
        <taxon>Pleurodira</taxon>
        <taxon>Pelomedusidae</taxon>
        <taxon>Pelusios</taxon>
    </lineage>
</organism>
<dbReference type="FunFam" id="1.20.58.530:FF:000005">
    <property type="entry name" value="unconventional myosin-IXa isoform X1"/>
    <property type="match status" value="1"/>
</dbReference>
<evidence type="ECO:0000256" key="7">
    <source>
        <dbReference type="ARBA" id="ARBA00022737"/>
    </source>
</evidence>
<dbReference type="GO" id="GO:0016459">
    <property type="term" value="C:myosin complex"/>
    <property type="evidence" value="ECO:0007669"/>
    <property type="project" value="UniProtKB-KW"/>
</dbReference>
<sequence length="2479" mass="284874">MSVNDVGGRRRFEDSEFTLHIYPGSIAEGTIYCPITARKTSTAAEVIDSLINKLQLDKTKCYVLAEVKEFGGEEWILNPTDCPVQRMMLWPRMALENRLSGEDYRFLLREKNLDGSIHYGSLQSWLQVTEERRRMVERGFLPQPQQKDYDDLCSLPDLNEKTLLENLRNRFKQEKIYTYVGSILIVINPFKFLPIYNPKYVKMYDNHQLGKLEPHIYAVADVAYHAMLQRRKNQCIVISGESGSGKTQSTNFLIHHLTALSQKGFVSGVEQIILGAGPVLEAFGNAKTAHNNNSSRFGKFIQVNYQETGTVRGAYVEKYLLEKSRLVYQEHNERNYHVFYYLLAGANMFWPSFLLTLNLWEDLKHDFERLQLAMEMVGFLPKTRRQIFSLLSAILHLGNIRYKKKTYRDDSIDICNPEVLPIVSELLEVKEEMLFEALVTRKTVTVGEKLILPYKLAEAVTVRNSMAKSLYSALFDWIVFRINHALLNTKDVEESTKTLSIGVLDIFGFEDYENNSFEQFCINFANERLQYYFNQHIFKLEQEEYRAEGISWHNIDYIDNSGCINLISKKPTGLLHLLDEESNFPQATNQTLLDKFKRQHEVNSYIEFPAVMEPAFIIKHYAGKVKYGVKDFREKNTDHMRPDIVALLRSSKNAFICGMIGIDPVAVFRWAVLRAFFRAMVGFREAGKQYTEKKTGHDDAVPCAVLKSVDSFSFLHHPVHQRSLEILQRCKEEKYSITRKSPRTPLSDLQGVNTINEKTQRDTYGVGWAGRMGIRQGRLSSPNSFLDKDGIFVNSTNSKLLERAHGILMRNKNFKAKPNLPKHLLEVKSLKHLTNLTLHDRITKSLLHLHKKKKPPSISAQFQASLNKLMETLGQAEPYFVKCIRSNAEKLPLRFNDNLVRRQLRYTGMLETVRIRQSGYSCKYSFQDFVNHFHVLLPRGISPSKHNIHGFFKKIELSPDNYQVGRTMVFMKERERQFVQDLLHQEVLRRITVLQRWFRTILDRRRFLNLRQAAIIIQRYWRDYQSRKQSEDSLADPFLLRNAAVILQSCWRGFVQRRRFLQMRVAAFVIQNYWRLCSRRRHAAALCIQAGWRGYCAKRLYRAKRNKVILLQAACRGYIVRQRFTALKEQRLKARQLENGVSIRDEDGLEADDAVKIRGSDPSKWEDGSFEERVRAVEEHKSVIENSRVNHSDPIDSSEDLLYKRHERASSQSCVDTEEEVVVRERPKSLEDLNQKKVVRAKRESRRMRELEQAIFSLELLKVRSTGGVSPSEERRWSTELVSEVLHSPQGTPESESSQGSLERLSCEDSQKTKLDSLVSEEQDIQPVSTETQDSLPNSPKPDLQDTTFYSADVNSNLSNRKRTTSSSELPKCPTTKERVVCDPQNVIYKVHPRDTCLSSNLPTFYIPPRDTWKANQSLVENNLKNKLMEKEERSITFPVVVKDMEPERQGQGKERGDKPPVKREESLAAVASDTHSSDSVIRRLEKLNVEKEERQKQLQLQKEREMMEQIRQQKEILEKQRKAFEQLERQGREEALPPKKTGNRPQSLLILNPQSKGEESLTISTTPSSSVDIKGLTVVKKGSPPAHVAQKDRPVSMFLERKEGPPGMAQESNKADWWNSKLAVEPGDLSSNHPARTERLRQPQIPNQSIDGSSREPRAGAIFFTPKDSHFSEGQAKLHKTMSQGEIGKLAAAQKNLATDGRPQRAKIRFWAKGKQGEKKTSREKLATTSELLELYPEQEESELGPHPLTPPRSPELSGISKREFKENQEPSPKVKRKRSVKISSLALEPVQWQNDSVQIISSTGDLKSMDEFLLKKMNDLDNEDSKKDTLVDVVFKKALKEFRQNIFSFYSSALAMDDGKSIRYKDLYALFEQILEKTMRLEQRDWSESPVKVWVNTFKVFLDEYMTEYKPLDYTAVKVPKTERKKRRKKEADVVEEHNGHIFKATQYSIPTYCEYCSSLIWIMDRASVCKCKHGNQSLSPHQYDPELSPRQFGVELSRLTNEERAVPLVVEKLINYIEMHGLYTEGIYRKSGSTNKIKELRQGLDTDIDNVNLDDYNIHVIASVFKQWLRDLPNPLMTFELYEEFLRAMGLQERKETIRGVYSVIDQLSRTHLSTLERLIFHLVRIAQQEETNRMSANALAIVFAPCILRCPDTTDPLQSVQDISKTTTCVELIVVEQMNKYRARLKDINSLEFAENKAKSRLSLIRRSMGKGRLRRGTYPSPTSPVSVRLPSVSDVSEETMSSEEAVEVDVTEKQQAAMQQEERVLTEQIESLQKEKEELTFEMLALEPRASDDETLESEASIGTADSSENLNFDSEGRSLALSSLRPNKNDSTGRFRRHLRKQQDSLDSGDSSVSSPSSSSSSCLPHVTRKRFQMYSKSPFYRAAVPGNAAEQRLGLEGLPGQLRGLDDRPQFTSRGTFSPEKGKQKLKNVKNSPQKTKELPEGAAGAGRKRNTDADCSGSQQLVLFGNNEFMV</sequence>
<keyword evidence="12" id="KW-0770">Synapse</keyword>
<dbReference type="CDD" id="cd04406">
    <property type="entry name" value="RhoGAP_myosin_IXA"/>
    <property type="match status" value="1"/>
</dbReference>
<evidence type="ECO:0000256" key="13">
    <source>
        <dbReference type="ARBA" id="ARBA00023054"/>
    </source>
</evidence>
<dbReference type="Gene3D" id="1.20.120.720">
    <property type="entry name" value="Myosin VI head, motor domain, U50 subdomain"/>
    <property type="match status" value="1"/>
</dbReference>
<dbReference type="InterPro" id="IPR046987">
    <property type="entry name" value="Myo9"/>
</dbReference>
<evidence type="ECO:0000256" key="23">
    <source>
        <dbReference type="SAM" id="Phobius"/>
    </source>
</evidence>
<dbReference type="PROSITE" id="PS50096">
    <property type="entry name" value="IQ"/>
    <property type="match status" value="4"/>
</dbReference>
<dbReference type="Ensembl" id="ENSPCET00000005084.1">
    <property type="protein sequence ID" value="ENSPCEP00000004913.1"/>
    <property type="gene ID" value="ENSPCEG00000003850.1"/>
</dbReference>
<keyword evidence="9" id="KW-0862">Zinc</keyword>
<feature type="compositionally biased region" description="Acidic residues" evidence="22">
    <location>
        <begin position="2240"/>
        <end position="2249"/>
    </location>
</feature>
<dbReference type="Gene3D" id="3.40.850.10">
    <property type="entry name" value="Kinesin motor domain"/>
    <property type="match status" value="2"/>
</dbReference>
<dbReference type="SMART" id="SM00314">
    <property type="entry name" value="RA"/>
    <property type="match status" value="1"/>
</dbReference>
<dbReference type="SMART" id="SM00015">
    <property type="entry name" value="IQ"/>
    <property type="match status" value="5"/>
</dbReference>
<dbReference type="SMART" id="SM00324">
    <property type="entry name" value="RhoGAP"/>
    <property type="match status" value="1"/>
</dbReference>
<feature type="transmembrane region" description="Helical" evidence="23">
    <location>
        <begin position="176"/>
        <end position="193"/>
    </location>
</feature>
<evidence type="ECO:0000256" key="14">
    <source>
        <dbReference type="ARBA" id="ARBA00023123"/>
    </source>
</evidence>
<evidence type="ECO:0000256" key="8">
    <source>
        <dbReference type="ARBA" id="ARBA00022741"/>
    </source>
</evidence>
<feature type="region of interest" description="Disordered" evidence="22">
    <location>
        <begin position="2405"/>
        <end position="2465"/>
    </location>
</feature>
<dbReference type="InterPro" id="IPR036023">
    <property type="entry name" value="MYSc_Myo9"/>
</dbReference>
<dbReference type="Gene3D" id="6.20.240.20">
    <property type="match status" value="1"/>
</dbReference>
<dbReference type="Pfam" id="PF00612">
    <property type="entry name" value="IQ"/>
    <property type="match status" value="4"/>
</dbReference>
<keyword evidence="11 23" id="KW-1133">Transmembrane helix</keyword>
<dbReference type="Gene3D" id="3.10.20.90">
    <property type="entry name" value="Phosphatidylinositol 3-kinase Catalytic Subunit, Chain A, domain 1"/>
    <property type="match status" value="1"/>
</dbReference>
<feature type="compositionally biased region" description="Low complexity" evidence="22">
    <location>
        <begin position="2351"/>
        <end position="2368"/>
    </location>
</feature>
<dbReference type="Pfam" id="PF00788">
    <property type="entry name" value="RA"/>
    <property type="match status" value="1"/>
</dbReference>
<dbReference type="GO" id="GO:0008270">
    <property type="term" value="F:zinc ion binding"/>
    <property type="evidence" value="ECO:0007669"/>
    <property type="project" value="UniProtKB-KW"/>
</dbReference>
<evidence type="ECO:0000313" key="27">
    <source>
        <dbReference type="Ensembl" id="ENSPCEP00000004913.1"/>
    </source>
</evidence>
<dbReference type="CDD" id="cd01385">
    <property type="entry name" value="MYSc_Myo9"/>
    <property type="match status" value="1"/>
</dbReference>
<evidence type="ECO:0000256" key="12">
    <source>
        <dbReference type="ARBA" id="ARBA00023018"/>
    </source>
</evidence>
<reference evidence="27" key="2">
    <citation type="submission" date="2025-09" db="UniProtKB">
        <authorList>
            <consortium name="Ensembl"/>
        </authorList>
    </citation>
    <scope>IDENTIFICATION</scope>
</reference>
<dbReference type="InterPro" id="IPR029071">
    <property type="entry name" value="Ubiquitin-like_domsf"/>
</dbReference>
<dbReference type="PRINTS" id="PR00193">
    <property type="entry name" value="MYOSINHEAVY"/>
</dbReference>
<feature type="compositionally biased region" description="Polar residues" evidence="22">
    <location>
        <begin position="1326"/>
        <end position="1338"/>
    </location>
</feature>
<keyword evidence="9" id="KW-0479">Metal-binding</keyword>
<evidence type="ECO:0000256" key="18">
    <source>
        <dbReference type="ARBA" id="ARBA00034103"/>
    </source>
</evidence>
<dbReference type="GO" id="GO:0045198">
    <property type="term" value="P:establishment of epithelial cell apical/basal polarity"/>
    <property type="evidence" value="ECO:0007669"/>
    <property type="project" value="TreeGrafter"/>
</dbReference>
<dbReference type="InterPro" id="IPR036961">
    <property type="entry name" value="Kinesin_motor_dom_sf"/>
</dbReference>
<feature type="region of interest" description="Disordered" evidence="22">
    <location>
        <begin position="2292"/>
        <end position="2371"/>
    </location>
</feature>
<dbReference type="FunFam" id="3.40.850.10:FF:000013">
    <property type="entry name" value="unconventional myosin-IXa isoform X1"/>
    <property type="match status" value="1"/>
</dbReference>
<dbReference type="GO" id="GO:0000146">
    <property type="term" value="F:microfilament motor activity"/>
    <property type="evidence" value="ECO:0007669"/>
    <property type="project" value="InterPro"/>
</dbReference>
<feature type="compositionally biased region" description="Basic and acidic residues" evidence="22">
    <location>
        <begin position="1443"/>
        <end position="1467"/>
    </location>
</feature>
<evidence type="ECO:0000259" key="24">
    <source>
        <dbReference type="PROSITE" id="PS50200"/>
    </source>
</evidence>
<evidence type="ECO:0000256" key="5">
    <source>
        <dbReference type="ARBA" id="ARBA00022490"/>
    </source>
</evidence>
<dbReference type="InterPro" id="IPR028558">
    <property type="entry name" value="RA_Myosin-IXa"/>
</dbReference>
<keyword evidence="14 20" id="KW-0518">Myosin</keyword>
<evidence type="ECO:0000256" key="22">
    <source>
        <dbReference type="SAM" id="MobiDB-lite"/>
    </source>
</evidence>
<dbReference type="GO" id="GO:0005524">
    <property type="term" value="F:ATP binding"/>
    <property type="evidence" value="ECO:0007669"/>
    <property type="project" value="UniProtKB-UniRule"/>
</dbReference>
<feature type="region of interest" description="Disordered" evidence="22">
    <location>
        <begin position="1737"/>
        <end position="1779"/>
    </location>
</feature>
<keyword evidence="17" id="KW-0966">Cell projection</keyword>
<feature type="region of interest" description="Disordered" evidence="22">
    <location>
        <begin position="2217"/>
        <end position="2249"/>
    </location>
</feature>